<dbReference type="InterPro" id="IPR000277">
    <property type="entry name" value="Cys/Met-Metab_PyrdxlP-dep_enz"/>
</dbReference>
<organism evidence="4 5">
    <name type="scientific">Panicum miliaceum</name>
    <name type="common">Proso millet</name>
    <name type="synonym">Broomcorn millet</name>
    <dbReference type="NCBI Taxonomy" id="4540"/>
    <lineage>
        <taxon>Eukaryota</taxon>
        <taxon>Viridiplantae</taxon>
        <taxon>Streptophyta</taxon>
        <taxon>Embryophyta</taxon>
        <taxon>Tracheophyta</taxon>
        <taxon>Spermatophyta</taxon>
        <taxon>Magnoliopsida</taxon>
        <taxon>Liliopsida</taxon>
        <taxon>Poales</taxon>
        <taxon>Poaceae</taxon>
        <taxon>PACMAD clade</taxon>
        <taxon>Panicoideae</taxon>
        <taxon>Panicodae</taxon>
        <taxon>Paniceae</taxon>
        <taxon>Panicinae</taxon>
        <taxon>Panicum</taxon>
        <taxon>Panicum sect. Panicum</taxon>
    </lineage>
</organism>
<comment type="similarity">
    <text evidence="3">Belongs to the trans-sulfuration enzymes family.</text>
</comment>
<evidence type="ECO:0000256" key="3">
    <source>
        <dbReference type="RuleBase" id="RU362118"/>
    </source>
</evidence>
<dbReference type="GO" id="GO:0030170">
    <property type="term" value="F:pyridoxal phosphate binding"/>
    <property type="evidence" value="ECO:0007669"/>
    <property type="project" value="InterPro"/>
</dbReference>
<dbReference type="AlphaFoldDB" id="A0A3L6TV25"/>
<evidence type="ECO:0000313" key="5">
    <source>
        <dbReference type="Proteomes" id="UP000275267"/>
    </source>
</evidence>
<sequence>MSCLATGESAFKIPGARSTFINLDDMETLKAILEENDVSLFYADSPTNPLLKCVDIRLIAELCHRRGALVYIDSMCITHQPEAAHLRR</sequence>
<evidence type="ECO:0000256" key="2">
    <source>
        <dbReference type="ARBA" id="ARBA00022898"/>
    </source>
</evidence>
<keyword evidence="2 3" id="KW-0663">Pyridoxal phosphate</keyword>
<dbReference type="Proteomes" id="UP000275267">
    <property type="component" value="Unassembled WGS sequence"/>
</dbReference>
<dbReference type="InterPro" id="IPR044639">
    <property type="entry name" value="CGS1/2"/>
</dbReference>
<dbReference type="InterPro" id="IPR015421">
    <property type="entry name" value="PyrdxlP-dep_Trfase_major"/>
</dbReference>
<dbReference type="GO" id="GO:0019346">
    <property type="term" value="P:transsulfuration"/>
    <property type="evidence" value="ECO:0007669"/>
    <property type="project" value="InterPro"/>
</dbReference>
<keyword evidence="5" id="KW-1185">Reference proteome</keyword>
<reference evidence="5" key="1">
    <citation type="journal article" date="2019" name="Nat. Commun.">
        <title>The genome of broomcorn millet.</title>
        <authorList>
            <person name="Zou C."/>
            <person name="Miki D."/>
            <person name="Li D."/>
            <person name="Tang Q."/>
            <person name="Xiao L."/>
            <person name="Rajput S."/>
            <person name="Deng P."/>
            <person name="Jia W."/>
            <person name="Huang R."/>
            <person name="Zhang M."/>
            <person name="Sun Y."/>
            <person name="Hu J."/>
            <person name="Fu X."/>
            <person name="Schnable P.S."/>
            <person name="Li F."/>
            <person name="Zhang H."/>
            <person name="Feng B."/>
            <person name="Zhu X."/>
            <person name="Liu R."/>
            <person name="Schnable J.C."/>
            <person name="Zhu J.-K."/>
            <person name="Zhang H."/>
        </authorList>
    </citation>
    <scope>NUCLEOTIDE SEQUENCE [LARGE SCALE GENOMIC DNA]</scope>
</reference>
<dbReference type="GO" id="GO:0009086">
    <property type="term" value="P:methionine biosynthetic process"/>
    <property type="evidence" value="ECO:0007669"/>
    <property type="project" value="InterPro"/>
</dbReference>
<dbReference type="InterPro" id="IPR015424">
    <property type="entry name" value="PyrdxlP-dep_Trfase"/>
</dbReference>
<name>A0A3L6TV25_PANMI</name>
<dbReference type="GO" id="GO:0003962">
    <property type="term" value="F:cystathionine gamma-synthase activity"/>
    <property type="evidence" value="ECO:0007669"/>
    <property type="project" value="InterPro"/>
</dbReference>
<dbReference type="EMBL" id="PQIB02000001">
    <property type="protein sequence ID" value="RLN43406.1"/>
    <property type="molecule type" value="Genomic_DNA"/>
</dbReference>
<dbReference type="SUPFAM" id="SSF53383">
    <property type="entry name" value="PLP-dependent transferases"/>
    <property type="match status" value="1"/>
</dbReference>
<gene>
    <name evidence="4" type="ORF">C2845_PM01G44350</name>
</gene>
<evidence type="ECO:0000313" key="4">
    <source>
        <dbReference type="EMBL" id="RLN43406.1"/>
    </source>
</evidence>
<dbReference type="PANTHER" id="PTHR43379:SF3">
    <property type="entry name" value="CYS_MET METABOLISM PLP-DEPENDENT ENZYME FAMILY PROTEIN"/>
    <property type="match status" value="1"/>
</dbReference>
<comment type="cofactor">
    <cofactor evidence="1 3">
        <name>pyridoxal 5'-phosphate</name>
        <dbReference type="ChEBI" id="CHEBI:597326"/>
    </cofactor>
</comment>
<dbReference type="PANTHER" id="PTHR43379">
    <property type="entry name" value="CYSTATHIONINE GAMMA-SYNTHASE"/>
    <property type="match status" value="1"/>
</dbReference>
<comment type="caution">
    <text evidence="4">The sequence shown here is derived from an EMBL/GenBank/DDBJ whole genome shotgun (WGS) entry which is preliminary data.</text>
</comment>
<dbReference type="STRING" id="4540.A0A3L6TV25"/>
<protein>
    <submittedName>
        <fullName evidence="4">Cystathionine gamma-synthase 1, chloroplastic-like</fullName>
    </submittedName>
</protein>
<dbReference type="GO" id="GO:0009507">
    <property type="term" value="C:chloroplast"/>
    <property type="evidence" value="ECO:0007669"/>
    <property type="project" value="TreeGrafter"/>
</dbReference>
<evidence type="ECO:0000256" key="1">
    <source>
        <dbReference type="ARBA" id="ARBA00001933"/>
    </source>
</evidence>
<accession>A0A3L6TV25</accession>
<dbReference type="Gene3D" id="3.40.640.10">
    <property type="entry name" value="Type I PLP-dependent aspartate aminotransferase-like (Major domain)"/>
    <property type="match status" value="1"/>
</dbReference>
<proteinExistence type="inferred from homology"/>
<dbReference type="Pfam" id="PF01053">
    <property type="entry name" value="Cys_Met_Meta_PP"/>
    <property type="match status" value="1"/>
</dbReference>